<evidence type="ECO:0000259" key="5">
    <source>
        <dbReference type="PROSITE" id="PS51078"/>
    </source>
</evidence>
<protein>
    <submittedName>
        <fullName evidence="6">Transcriptional regulator</fullName>
    </submittedName>
</protein>
<dbReference type="Gene3D" id="1.10.10.10">
    <property type="entry name" value="Winged helix-like DNA-binding domain superfamily/Winged helix DNA-binding domain"/>
    <property type="match status" value="1"/>
</dbReference>
<keyword evidence="2" id="KW-0238">DNA-binding</keyword>
<dbReference type="InterPro" id="IPR029016">
    <property type="entry name" value="GAF-like_dom_sf"/>
</dbReference>
<dbReference type="InterPro" id="IPR050707">
    <property type="entry name" value="HTH_MetabolicPath_Reg"/>
</dbReference>
<dbReference type="PROSITE" id="PS51078">
    <property type="entry name" value="ICLR_ED"/>
    <property type="match status" value="1"/>
</dbReference>
<reference evidence="6" key="1">
    <citation type="submission" date="2023-02" db="EMBL/GenBank/DDBJ databases">
        <title>Actinomadura rubrobrunea NBRC 14622.</title>
        <authorList>
            <person name="Ichikawa N."/>
            <person name="Sato H."/>
            <person name="Tonouchi N."/>
        </authorList>
    </citation>
    <scope>NUCLEOTIDE SEQUENCE</scope>
    <source>
        <strain evidence="6">NBRC 14622</strain>
    </source>
</reference>
<dbReference type="PANTHER" id="PTHR30136">
    <property type="entry name" value="HELIX-TURN-HELIX TRANSCRIPTIONAL REGULATOR, ICLR FAMILY"/>
    <property type="match status" value="1"/>
</dbReference>
<keyword evidence="7" id="KW-1185">Reference proteome</keyword>
<evidence type="ECO:0000256" key="2">
    <source>
        <dbReference type="ARBA" id="ARBA00023125"/>
    </source>
</evidence>
<dbReference type="Proteomes" id="UP001165124">
    <property type="component" value="Unassembled WGS sequence"/>
</dbReference>
<evidence type="ECO:0000313" key="6">
    <source>
        <dbReference type="EMBL" id="GLW63763.1"/>
    </source>
</evidence>
<dbReference type="PANTHER" id="PTHR30136:SF24">
    <property type="entry name" value="HTH-TYPE TRANSCRIPTIONAL REPRESSOR ALLR"/>
    <property type="match status" value="1"/>
</dbReference>
<dbReference type="GO" id="GO:0003677">
    <property type="term" value="F:DNA binding"/>
    <property type="evidence" value="ECO:0007669"/>
    <property type="project" value="UniProtKB-KW"/>
</dbReference>
<keyword evidence="1" id="KW-0805">Transcription regulation</keyword>
<dbReference type="GO" id="GO:0003700">
    <property type="term" value="F:DNA-binding transcription factor activity"/>
    <property type="evidence" value="ECO:0007669"/>
    <property type="project" value="TreeGrafter"/>
</dbReference>
<dbReference type="InterPro" id="IPR036388">
    <property type="entry name" value="WH-like_DNA-bd_sf"/>
</dbReference>
<dbReference type="SMART" id="SM00346">
    <property type="entry name" value="HTH_ICLR"/>
    <property type="match status" value="1"/>
</dbReference>
<organism evidence="6 7">
    <name type="scientific">Actinomadura rubrobrunea</name>
    <dbReference type="NCBI Taxonomy" id="115335"/>
    <lineage>
        <taxon>Bacteria</taxon>
        <taxon>Bacillati</taxon>
        <taxon>Actinomycetota</taxon>
        <taxon>Actinomycetes</taxon>
        <taxon>Streptosporangiales</taxon>
        <taxon>Thermomonosporaceae</taxon>
        <taxon>Actinomadura</taxon>
    </lineage>
</organism>
<dbReference type="SUPFAM" id="SSF46785">
    <property type="entry name" value="Winged helix' DNA-binding domain"/>
    <property type="match status" value="1"/>
</dbReference>
<evidence type="ECO:0000259" key="4">
    <source>
        <dbReference type="PROSITE" id="PS51077"/>
    </source>
</evidence>
<dbReference type="Pfam" id="PF01614">
    <property type="entry name" value="IclR_C"/>
    <property type="match status" value="1"/>
</dbReference>
<keyword evidence="3" id="KW-0804">Transcription</keyword>
<feature type="domain" description="IclR-ED" evidence="5">
    <location>
        <begin position="61"/>
        <end position="227"/>
    </location>
</feature>
<dbReference type="SUPFAM" id="SSF55781">
    <property type="entry name" value="GAF domain-like"/>
    <property type="match status" value="1"/>
</dbReference>
<feature type="domain" description="HTH iclR-type" evidence="4">
    <location>
        <begin position="4"/>
        <end position="65"/>
    </location>
</feature>
<evidence type="ECO:0000313" key="7">
    <source>
        <dbReference type="Proteomes" id="UP001165124"/>
    </source>
</evidence>
<dbReference type="AlphaFoldDB" id="A0A9W6PVH2"/>
<dbReference type="Pfam" id="PF09339">
    <property type="entry name" value="HTH_IclR"/>
    <property type="match status" value="1"/>
</dbReference>
<dbReference type="InterPro" id="IPR014757">
    <property type="entry name" value="Tscrpt_reg_IclR_C"/>
</dbReference>
<dbReference type="EMBL" id="BSRZ01000003">
    <property type="protein sequence ID" value="GLW63763.1"/>
    <property type="molecule type" value="Genomic_DNA"/>
</dbReference>
<comment type="caution">
    <text evidence="6">The sequence shown here is derived from an EMBL/GenBank/DDBJ whole genome shotgun (WGS) entry which is preliminary data.</text>
</comment>
<dbReference type="GO" id="GO:0045892">
    <property type="term" value="P:negative regulation of DNA-templated transcription"/>
    <property type="evidence" value="ECO:0007669"/>
    <property type="project" value="TreeGrafter"/>
</dbReference>
<gene>
    <name evidence="6" type="ORF">Arub01_20070</name>
</gene>
<evidence type="ECO:0000256" key="3">
    <source>
        <dbReference type="ARBA" id="ARBA00023163"/>
    </source>
</evidence>
<dbReference type="PROSITE" id="PS51077">
    <property type="entry name" value="HTH_ICLR"/>
    <property type="match status" value="1"/>
</dbReference>
<name>A0A9W6PVH2_9ACTN</name>
<dbReference type="RefSeq" id="WP_067909131.1">
    <property type="nucleotide sequence ID" value="NZ_BSRZ01000003.1"/>
</dbReference>
<dbReference type="Gene3D" id="3.30.450.40">
    <property type="match status" value="1"/>
</dbReference>
<sequence length="227" mass="23786">MSTLQTLDRGLRALDVVSRNPAGISVADLAKELGVHRAICYRIVATLEAHSLVTRAADGRVRLGIGAAVLASRFEPHFMRGARPVLEELAEQTHATAFIAAAEGDTCVAVMVAEPRDAVLSVGYRVGSRHPLTQGASGIAILAARPESPRDPESVRKARRDGYCVTRGELQKGAVGVAAGIGVPENVEPGTVIERSVGVVSTEGLDIDRAAAAVTDAARRLLRLVTG</sequence>
<evidence type="ECO:0000256" key="1">
    <source>
        <dbReference type="ARBA" id="ARBA00023015"/>
    </source>
</evidence>
<accession>A0A9W6PVH2</accession>
<dbReference type="InterPro" id="IPR005471">
    <property type="entry name" value="Tscrpt_reg_IclR_N"/>
</dbReference>
<dbReference type="InterPro" id="IPR036390">
    <property type="entry name" value="WH_DNA-bd_sf"/>
</dbReference>
<proteinExistence type="predicted"/>